<comment type="subunit">
    <text evidence="2 9">Homotetramer.</text>
</comment>
<evidence type="ECO:0000259" key="10">
    <source>
        <dbReference type="Pfam" id="PF00764"/>
    </source>
</evidence>
<dbReference type="NCBIfam" id="NF001770">
    <property type="entry name" value="PRK00509.1"/>
    <property type="match status" value="1"/>
</dbReference>
<dbReference type="NCBIfam" id="TIGR00032">
    <property type="entry name" value="argG"/>
    <property type="match status" value="1"/>
</dbReference>
<dbReference type="UniPathway" id="UPA00068">
    <property type="reaction ID" value="UER00113"/>
</dbReference>
<gene>
    <name evidence="9" type="primary">argG</name>
    <name evidence="12" type="ORF">BKD89_03010</name>
</gene>
<dbReference type="CDD" id="cd01999">
    <property type="entry name" value="ASS"/>
    <property type="match status" value="1"/>
</dbReference>
<dbReference type="Proteomes" id="UP000273278">
    <property type="component" value="Chromosome"/>
</dbReference>
<dbReference type="PROSITE" id="PS00565">
    <property type="entry name" value="ARGININOSUCCIN_SYN_2"/>
    <property type="match status" value="1"/>
</dbReference>
<dbReference type="Gene3D" id="3.40.50.620">
    <property type="entry name" value="HUPs"/>
    <property type="match status" value="1"/>
</dbReference>
<dbReference type="Pfam" id="PF00764">
    <property type="entry name" value="Arginosuc_synth"/>
    <property type="match status" value="1"/>
</dbReference>
<feature type="binding site" evidence="9">
    <location>
        <position position="134"/>
    </location>
    <ligand>
        <name>L-citrulline</name>
        <dbReference type="ChEBI" id="CHEBI:57743"/>
    </ligand>
</feature>
<dbReference type="InterPro" id="IPR014729">
    <property type="entry name" value="Rossmann-like_a/b/a_fold"/>
</dbReference>
<evidence type="ECO:0000256" key="6">
    <source>
        <dbReference type="ARBA" id="ARBA00022605"/>
    </source>
</evidence>
<feature type="binding site" evidence="9">
    <location>
        <position position="130"/>
    </location>
    <ligand>
        <name>L-aspartate</name>
        <dbReference type="ChEBI" id="CHEBI:29991"/>
    </ligand>
</feature>
<dbReference type="InterPro" id="IPR001518">
    <property type="entry name" value="Arginosuc_synth"/>
</dbReference>
<evidence type="ECO:0000256" key="5">
    <source>
        <dbReference type="ARBA" id="ARBA00022598"/>
    </source>
</evidence>
<evidence type="ECO:0000256" key="4">
    <source>
        <dbReference type="ARBA" id="ARBA00022571"/>
    </source>
</evidence>
<dbReference type="FunFam" id="3.90.1260.10:FF:000007">
    <property type="entry name" value="Argininosuccinate synthase"/>
    <property type="match status" value="1"/>
</dbReference>
<dbReference type="HAMAP" id="MF_00005">
    <property type="entry name" value="Arg_succ_synth_type1"/>
    <property type="match status" value="1"/>
</dbReference>
<feature type="binding site" evidence="9">
    <location>
        <position position="283"/>
    </location>
    <ligand>
        <name>L-citrulline</name>
        <dbReference type="ChEBI" id="CHEBI:57743"/>
    </ligand>
</feature>
<accession>A0A3G3IG21</accession>
<reference evidence="12 13" key="1">
    <citation type="submission" date="2016-10" db="EMBL/GenBank/DDBJ databases">
        <title>Complete genome of the TMA-utilizing, human hosted archaeon Methanomethylophilus alvus Gen. nov, sp. nov., strain Mx-05, derived from a pure culture.</title>
        <authorList>
            <person name="Brugere J.-F."/>
            <person name="Ben Hania W."/>
            <person name="Chaudhary P.P."/>
            <person name="Gaci N."/>
            <person name="Borrel G."/>
            <person name="Cao Van Tuat L."/>
            <person name="Fardeau M.-L."/>
            <person name="Harris H.M.B."/>
            <person name="O'Toole P.W."/>
            <person name="Ollivier B."/>
        </authorList>
    </citation>
    <scope>NUCLEOTIDE SEQUENCE [LARGE SCALE GENOMIC DNA]</scope>
    <source>
        <strain evidence="12 13">Mx-05</strain>
    </source>
</reference>
<dbReference type="InterPro" id="IPR048268">
    <property type="entry name" value="Arginosuc_syn_C"/>
</dbReference>
<feature type="binding site" evidence="9">
    <location>
        <position position="98"/>
    </location>
    <ligand>
        <name>L-citrulline</name>
        <dbReference type="ChEBI" id="CHEBI:57743"/>
    </ligand>
</feature>
<feature type="binding site" evidence="9">
    <location>
        <position position="186"/>
    </location>
    <ligand>
        <name>L-citrulline</name>
        <dbReference type="ChEBI" id="CHEBI:57743"/>
    </ligand>
</feature>
<dbReference type="InterPro" id="IPR024074">
    <property type="entry name" value="AS_cat/multimer_dom_body"/>
</dbReference>
<evidence type="ECO:0000313" key="13">
    <source>
        <dbReference type="Proteomes" id="UP000273278"/>
    </source>
</evidence>
<feature type="binding site" evidence="9">
    <location>
        <position position="134"/>
    </location>
    <ligand>
        <name>L-aspartate</name>
        <dbReference type="ChEBI" id="CHEBI:29991"/>
    </ligand>
</feature>
<keyword evidence="5 9" id="KW-0436">Ligase</keyword>
<dbReference type="EC" id="6.3.4.5" evidence="3 9"/>
<feature type="binding site" evidence="9">
    <location>
        <position position="128"/>
    </location>
    <ligand>
        <name>ATP</name>
        <dbReference type="ChEBI" id="CHEBI:30616"/>
    </ligand>
</feature>
<dbReference type="PANTHER" id="PTHR11587">
    <property type="entry name" value="ARGININOSUCCINATE SYNTHASE"/>
    <property type="match status" value="1"/>
</dbReference>
<evidence type="ECO:0000256" key="9">
    <source>
        <dbReference type="HAMAP-Rule" id="MF_00005"/>
    </source>
</evidence>
<dbReference type="InterPro" id="IPR023434">
    <property type="entry name" value="Arginosuc_synth_type_1_subfam"/>
</dbReference>
<dbReference type="SUPFAM" id="SSF52402">
    <property type="entry name" value="Adenine nucleotide alpha hydrolases-like"/>
    <property type="match status" value="1"/>
</dbReference>
<dbReference type="Pfam" id="PF20979">
    <property type="entry name" value="Arginosuc_syn_C"/>
    <property type="match status" value="1"/>
</dbReference>
<feature type="binding site" evidence="9">
    <location>
        <position position="195"/>
    </location>
    <ligand>
        <name>L-citrulline</name>
        <dbReference type="ChEBI" id="CHEBI:57743"/>
    </ligand>
</feature>
<comment type="subcellular location">
    <subcellularLocation>
        <location evidence="9">Cytoplasm</location>
    </subcellularLocation>
</comment>
<dbReference type="GO" id="GO:0004055">
    <property type="term" value="F:argininosuccinate synthase activity"/>
    <property type="evidence" value="ECO:0007669"/>
    <property type="project" value="UniProtKB-UniRule"/>
</dbReference>
<dbReference type="GO" id="GO:0006526">
    <property type="term" value="P:L-arginine biosynthetic process"/>
    <property type="evidence" value="ECO:0007669"/>
    <property type="project" value="UniProtKB-UniRule"/>
</dbReference>
<dbReference type="FunFam" id="3.40.50.620:FF:000019">
    <property type="entry name" value="Argininosuccinate synthase"/>
    <property type="match status" value="1"/>
</dbReference>
<dbReference type="Gene3D" id="1.20.5.470">
    <property type="entry name" value="Single helix bin"/>
    <property type="match status" value="1"/>
</dbReference>
<feature type="domain" description="Arginosuccinate synthase C-terminal" evidence="11">
    <location>
        <begin position="185"/>
        <end position="403"/>
    </location>
</feature>
<protein>
    <recommendedName>
        <fullName evidence="3 9">Argininosuccinate synthase</fullName>
        <ecNumber evidence="3 9">6.3.4.5</ecNumber>
    </recommendedName>
    <alternativeName>
        <fullName evidence="9">Citrulline--aspartate ligase</fullName>
    </alternativeName>
</protein>
<proteinExistence type="inferred from homology"/>
<evidence type="ECO:0000256" key="3">
    <source>
        <dbReference type="ARBA" id="ARBA00012286"/>
    </source>
</evidence>
<evidence type="ECO:0000313" key="12">
    <source>
        <dbReference type="EMBL" id="AYQ54777.1"/>
    </source>
</evidence>
<evidence type="ECO:0000256" key="7">
    <source>
        <dbReference type="ARBA" id="ARBA00022741"/>
    </source>
</evidence>
<feature type="binding site" evidence="9">
    <location>
        <position position="138"/>
    </location>
    <ligand>
        <name>L-citrulline</name>
        <dbReference type="ChEBI" id="CHEBI:57743"/>
    </ligand>
</feature>
<comment type="catalytic activity">
    <reaction evidence="9">
        <text>L-citrulline + L-aspartate + ATP = 2-(N(omega)-L-arginino)succinate + AMP + diphosphate + H(+)</text>
        <dbReference type="Rhea" id="RHEA:10932"/>
        <dbReference type="ChEBI" id="CHEBI:15378"/>
        <dbReference type="ChEBI" id="CHEBI:29991"/>
        <dbReference type="ChEBI" id="CHEBI:30616"/>
        <dbReference type="ChEBI" id="CHEBI:33019"/>
        <dbReference type="ChEBI" id="CHEBI:57472"/>
        <dbReference type="ChEBI" id="CHEBI:57743"/>
        <dbReference type="ChEBI" id="CHEBI:456215"/>
        <dbReference type="EC" id="6.3.4.5"/>
    </reaction>
</comment>
<keyword evidence="4 9" id="KW-0055">Arginine biosynthesis</keyword>
<dbReference type="RefSeq" id="WP_015504501.1">
    <property type="nucleotide sequence ID" value="NZ_CAYARL010000033.1"/>
</dbReference>
<keyword evidence="7 9" id="KW-0547">Nucleotide-binding</keyword>
<keyword evidence="6 9" id="KW-0028">Amino-acid biosynthesis</keyword>
<dbReference type="Gene3D" id="3.90.1260.10">
    <property type="entry name" value="Argininosuccinate synthetase, chain A, domain 2"/>
    <property type="match status" value="1"/>
</dbReference>
<dbReference type="GO" id="GO:0005524">
    <property type="term" value="F:ATP binding"/>
    <property type="evidence" value="ECO:0007669"/>
    <property type="project" value="UniProtKB-UniRule"/>
</dbReference>
<dbReference type="GeneID" id="41321404"/>
<evidence type="ECO:0000256" key="2">
    <source>
        <dbReference type="ARBA" id="ARBA00011881"/>
    </source>
</evidence>
<evidence type="ECO:0000256" key="8">
    <source>
        <dbReference type="ARBA" id="ARBA00022840"/>
    </source>
</evidence>
<dbReference type="PANTHER" id="PTHR11587:SF2">
    <property type="entry name" value="ARGININOSUCCINATE SYNTHASE"/>
    <property type="match status" value="1"/>
</dbReference>
<dbReference type="OMA" id="WRWTVSP"/>
<feature type="binding site" evidence="9">
    <location>
        <position position="135"/>
    </location>
    <ligand>
        <name>L-aspartate</name>
        <dbReference type="ChEBI" id="CHEBI:29991"/>
    </ligand>
</feature>
<feature type="binding site" evidence="9">
    <location>
        <position position="271"/>
    </location>
    <ligand>
        <name>L-citrulline</name>
        <dbReference type="ChEBI" id="CHEBI:57743"/>
    </ligand>
</feature>
<feature type="domain" description="Arginosuccinate synthase-like N-terminal" evidence="10">
    <location>
        <begin position="15"/>
        <end position="176"/>
    </location>
</feature>
<dbReference type="GO" id="GO:0005737">
    <property type="term" value="C:cytoplasm"/>
    <property type="evidence" value="ECO:0007669"/>
    <property type="project" value="UniProtKB-SubCell"/>
</dbReference>
<keyword evidence="9" id="KW-0963">Cytoplasm</keyword>
<dbReference type="InterPro" id="IPR018223">
    <property type="entry name" value="Arginosuc_synth_CS"/>
</dbReference>
<organism evidence="12 13">
    <name type="scientific">Methanomethylophilus alvi</name>
    <dbReference type="NCBI Taxonomy" id="1291540"/>
    <lineage>
        <taxon>Archaea</taxon>
        <taxon>Methanobacteriati</taxon>
        <taxon>Thermoplasmatota</taxon>
        <taxon>Thermoplasmata</taxon>
        <taxon>Methanomassiliicoccales</taxon>
        <taxon>Methanomethylophilaceae</taxon>
        <taxon>Methanomethylophilus</taxon>
    </lineage>
</organism>
<dbReference type="PROSITE" id="PS00564">
    <property type="entry name" value="ARGININOSUCCIN_SYN_1"/>
    <property type="match status" value="1"/>
</dbReference>
<evidence type="ECO:0000256" key="1">
    <source>
        <dbReference type="ARBA" id="ARBA00004967"/>
    </source>
</evidence>
<dbReference type="GO" id="GO:0000050">
    <property type="term" value="P:urea cycle"/>
    <property type="evidence" value="ECO:0007669"/>
    <property type="project" value="TreeGrafter"/>
</dbReference>
<dbReference type="AlphaFoldDB" id="A0A3G3IG21"/>
<evidence type="ECO:0000259" key="11">
    <source>
        <dbReference type="Pfam" id="PF20979"/>
    </source>
</evidence>
<comment type="pathway">
    <text evidence="1 9">Amino-acid biosynthesis; L-arginine biosynthesis; L-arginine from L-ornithine and carbamoyl phosphate: step 2/3.</text>
</comment>
<dbReference type="EMBL" id="CP017686">
    <property type="protein sequence ID" value="AYQ54777.1"/>
    <property type="molecule type" value="Genomic_DNA"/>
</dbReference>
<comment type="similarity">
    <text evidence="9">Belongs to the argininosuccinate synthase family. Type 1 subfamily.</text>
</comment>
<comment type="caution">
    <text evidence="9">Lacks conserved residue(s) required for the propagation of feature annotation.</text>
</comment>
<dbReference type="GO" id="GO:0000053">
    <property type="term" value="P:argininosuccinate metabolic process"/>
    <property type="evidence" value="ECO:0007669"/>
    <property type="project" value="TreeGrafter"/>
</dbReference>
<sequence length="415" mass="46126">MAANKAANEKGKRDKVVLAYSGGLDTSVDIHWLQENYDVDVVAISVDVGQPETDGEEIVARAYRNGAIRADFFDVRKEFVEEYVWPLVKANGMYQDVYPLSTAIARPLMAKTLVKIAHEEGAKYIAHGCTGKGNDQVRFDAGIKAQDPNLEIIAPQREWIASRDDEIDYAAEHGIEIKAKKNSPYSRDENLWGASCECGALENAWDEPPEGVWIHTVAPEKAPNTPTYVEIGFEKGIPVSLDGKEMDGVELIDRLNKIAGENGVGRIDHVEDRLVGIKSRETYECPAAVVIIAAHKAIESMTLQREVLDFKKTLEQKFTRMVYDGQWFGGLREPINAFIDKTQEFVTGTVRVKLFKGSVTIVGRKSPVSLYDTGLATYSKDTVDTFDHKAAMGFIYVWGLPDQTAARAHTPEKKQ</sequence>
<feature type="binding site" evidence="9">
    <location>
        <begin position="19"/>
        <end position="27"/>
    </location>
    <ligand>
        <name>ATP</name>
        <dbReference type="ChEBI" id="CHEBI:30616"/>
    </ligand>
</feature>
<dbReference type="InterPro" id="IPR048267">
    <property type="entry name" value="Arginosuc_syn_N"/>
</dbReference>
<keyword evidence="8 9" id="KW-0067">ATP-binding</keyword>
<dbReference type="SUPFAM" id="SSF69864">
    <property type="entry name" value="Argininosuccinate synthetase, C-terminal domain"/>
    <property type="match status" value="1"/>
</dbReference>
<name>A0A3G3IG21_9ARCH</name>